<dbReference type="GO" id="GO:0003677">
    <property type="term" value="F:DNA binding"/>
    <property type="evidence" value="ECO:0007669"/>
    <property type="project" value="UniProtKB-UniRule"/>
</dbReference>
<evidence type="ECO:0000256" key="2">
    <source>
        <dbReference type="ARBA" id="ARBA00022908"/>
    </source>
</evidence>
<evidence type="ECO:0000256" key="4">
    <source>
        <dbReference type="ARBA" id="ARBA00023172"/>
    </source>
</evidence>
<evidence type="ECO:0000256" key="5">
    <source>
        <dbReference type="PROSITE-ProRule" id="PRU01248"/>
    </source>
</evidence>
<evidence type="ECO:0000313" key="9">
    <source>
        <dbReference type="Proteomes" id="UP000178690"/>
    </source>
</evidence>
<evidence type="ECO:0000256" key="1">
    <source>
        <dbReference type="ARBA" id="ARBA00008857"/>
    </source>
</evidence>
<dbReference type="PANTHER" id="PTHR30349">
    <property type="entry name" value="PHAGE INTEGRASE-RELATED"/>
    <property type="match status" value="1"/>
</dbReference>
<dbReference type="InterPro" id="IPR004107">
    <property type="entry name" value="Integrase_SAM-like_N"/>
</dbReference>
<dbReference type="GO" id="GO:0006310">
    <property type="term" value="P:DNA recombination"/>
    <property type="evidence" value="ECO:0007669"/>
    <property type="project" value="UniProtKB-KW"/>
</dbReference>
<evidence type="ECO:0000313" key="8">
    <source>
        <dbReference type="EMBL" id="OHA49555.1"/>
    </source>
</evidence>
<dbReference type="InterPro" id="IPR044068">
    <property type="entry name" value="CB"/>
</dbReference>
<dbReference type="InterPro" id="IPR010998">
    <property type="entry name" value="Integrase_recombinase_N"/>
</dbReference>
<dbReference type="EMBL" id="MHST01000008">
    <property type="protein sequence ID" value="OHA49555.1"/>
    <property type="molecule type" value="Genomic_DNA"/>
</dbReference>
<dbReference type="AlphaFoldDB" id="A0A1G2PMI5"/>
<dbReference type="Gene3D" id="1.10.443.10">
    <property type="entry name" value="Intergrase catalytic core"/>
    <property type="match status" value="1"/>
</dbReference>
<comment type="similarity">
    <text evidence="1">Belongs to the 'phage' integrase family.</text>
</comment>
<dbReference type="InterPro" id="IPR011010">
    <property type="entry name" value="DNA_brk_join_enz"/>
</dbReference>
<dbReference type="Gene3D" id="1.10.150.130">
    <property type="match status" value="1"/>
</dbReference>
<protein>
    <recommendedName>
        <fullName evidence="10">Tyrosine recombinase XerC</fullName>
    </recommendedName>
</protein>
<dbReference type="InterPro" id="IPR002104">
    <property type="entry name" value="Integrase_catalytic"/>
</dbReference>
<dbReference type="InterPro" id="IPR013762">
    <property type="entry name" value="Integrase-like_cat_sf"/>
</dbReference>
<keyword evidence="4" id="KW-0233">DNA recombination</keyword>
<dbReference type="GO" id="GO:0015074">
    <property type="term" value="P:DNA integration"/>
    <property type="evidence" value="ECO:0007669"/>
    <property type="project" value="UniProtKB-KW"/>
</dbReference>
<keyword evidence="3 5" id="KW-0238">DNA-binding</keyword>
<proteinExistence type="inferred from homology"/>
<feature type="domain" description="Tyr recombinase" evidence="6">
    <location>
        <begin position="116"/>
        <end position="302"/>
    </location>
</feature>
<keyword evidence="2" id="KW-0229">DNA integration</keyword>
<dbReference type="PANTHER" id="PTHR30349:SF41">
    <property type="entry name" value="INTEGRASE_RECOMBINASE PROTEIN MJ0367-RELATED"/>
    <property type="match status" value="1"/>
</dbReference>
<evidence type="ECO:0008006" key="10">
    <source>
        <dbReference type="Google" id="ProtNLM"/>
    </source>
</evidence>
<dbReference type="STRING" id="1802363.A2682_03515"/>
<organism evidence="8 9">
    <name type="scientific">Terrybacteria sp. (strain RIFCSPHIGHO2_01_FULL_58_15)</name>
    <dbReference type="NCBI Taxonomy" id="1802363"/>
    <lineage>
        <taxon>Bacteria</taxon>
        <taxon>Candidatus Terryibacteriota</taxon>
    </lineage>
</organism>
<evidence type="ECO:0000259" key="6">
    <source>
        <dbReference type="PROSITE" id="PS51898"/>
    </source>
</evidence>
<dbReference type="InterPro" id="IPR050090">
    <property type="entry name" value="Tyrosine_recombinase_XerCD"/>
</dbReference>
<dbReference type="PROSITE" id="PS51898">
    <property type="entry name" value="TYR_RECOMBINASE"/>
    <property type="match status" value="1"/>
</dbReference>
<dbReference type="PROSITE" id="PS51900">
    <property type="entry name" value="CB"/>
    <property type="match status" value="1"/>
</dbReference>
<dbReference type="Pfam" id="PF02899">
    <property type="entry name" value="Phage_int_SAM_1"/>
    <property type="match status" value="1"/>
</dbReference>
<evidence type="ECO:0000256" key="3">
    <source>
        <dbReference type="ARBA" id="ARBA00023125"/>
    </source>
</evidence>
<dbReference type="CDD" id="cd00798">
    <property type="entry name" value="INT_XerDC_C"/>
    <property type="match status" value="1"/>
</dbReference>
<name>A0A1G2PMI5_TERXR</name>
<sequence length="310" mass="35428">MGIRIADLKQAFLEYLEIERGRSPKTAENYDHYLVRLFSWLAARRKRTPEELMLDELSEEAIRQYRLWLNRQEPVLSVATQNYHLIALRMFLKYLARRGIPAVPPERLELAKHPERQVAFLDADEIARLLAAPKGESPRSLRDRAVLEILFSTGLRVSELVALNVDAVNVGKGEFSVRGKGGKVRVAFLSDRARQALAAWLQARRDIVEPALFTRIPRGKSTRNFSRLTARSVQRLVERYAVKAGIVGKRVHPHVLRHSMATDLLRNGADLRSVQAILGHASITTTQVYTHVTDPQLREVHRRFHARSRS</sequence>
<dbReference type="Pfam" id="PF00589">
    <property type="entry name" value="Phage_integrase"/>
    <property type="match status" value="1"/>
</dbReference>
<dbReference type="Proteomes" id="UP000178690">
    <property type="component" value="Unassembled WGS sequence"/>
</dbReference>
<comment type="caution">
    <text evidence="8">The sequence shown here is derived from an EMBL/GenBank/DDBJ whole genome shotgun (WGS) entry which is preliminary data.</text>
</comment>
<accession>A0A1G2PMI5</accession>
<dbReference type="SUPFAM" id="SSF56349">
    <property type="entry name" value="DNA breaking-rejoining enzymes"/>
    <property type="match status" value="1"/>
</dbReference>
<feature type="domain" description="Core-binding (CB)" evidence="7">
    <location>
        <begin position="3"/>
        <end position="96"/>
    </location>
</feature>
<gene>
    <name evidence="8" type="ORF">A2682_03515</name>
</gene>
<reference evidence="8 9" key="1">
    <citation type="journal article" date="2016" name="Nat. Commun.">
        <title>Thousands of microbial genomes shed light on interconnected biogeochemical processes in an aquifer system.</title>
        <authorList>
            <person name="Anantharaman K."/>
            <person name="Brown C.T."/>
            <person name="Hug L.A."/>
            <person name="Sharon I."/>
            <person name="Castelle C.J."/>
            <person name="Probst A.J."/>
            <person name="Thomas B.C."/>
            <person name="Singh A."/>
            <person name="Wilkins M.J."/>
            <person name="Karaoz U."/>
            <person name="Brodie E.L."/>
            <person name="Williams K.H."/>
            <person name="Hubbard S.S."/>
            <person name="Banfield J.F."/>
        </authorList>
    </citation>
    <scope>NUCLEOTIDE SEQUENCE [LARGE SCALE GENOMIC DNA]</scope>
    <source>
        <strain evidence="9">RIFCSPHIGHO2_01_FULL_58_15</strain>
    </source>
</reference>
<dbReference type="SUPFAM" id="SSF47823">
    <property type="entry name" value="lambda integrase-like, N-terminal domain"/>
    <property type="match status" value="1"/>
</dbReference>
<evidence type="ECO:0000259" key="7">
    <source>
        <dbReference type="PROSITE" id="PS51900"/>
    </source>
</evidence>